<dbReference type="Gene3D" id="1.20.1280.50">
    <property type="match status" value="1"/>
</dbReference>
<gene>
    <name evidence="3" type="primary">LOC108006384</name>
</gene>
<evidence type="ECO:0000313" key="3">
    <source>
        <dbReference type="RefSeq" id="XP_016925394.4"/>
    </source>
</evidence>
<dbReference type="InterPro" id="IPR032675">
    <property type="entry name" value="LRR_dom_sf"/>
</dbReference>
<dbReference type="GeneID" id="108006384"/>
<proteinExistence type="predicted"/>
<dbReference type="Proteomes" id="UP001652628">
    <property type="component" value="Chromosome 3"/>
</dbReference>
<dbReference type="RefSeq" id="XP_016925394.4">
    <property type="nucleotide sequence ID" value="XM_017069905.4"/>
</dbReference>
<organism evidence="2 3">
    <name type="scientific">Drosophila suzukii</name>
    <name type="common">Spotted-wing drosophila fruit fly</name>
    <dbReference type="NCBI Taxonomy" id="28584"/>
    <lineage>
        <taxon>Eukaryota</taxon>
        <taxon>Metazoa</taxon>
        <taxon>Ecdysozoa</taxon>
        <taxon>Arthropoda</taxon>
        <taxon>Hexapoda</taxon>
        <taxon>Insecta</taxon>
        <taxon>Pterygota</taxon>
        <taxon>Neoptera</taxon>
        <taxon>Endopterygota</taxon>
        <taxon>Diptera</taxon>
        <taxon>Brachycera</taxon>
        <taxon>Muscomorpha</taxon>
        <taxon>Ephydroidea</taxon>
        <taxon>Drosophilidae</taxon>
        <taxon>Drosophila</taxon>
        <taxon>Sophophora</taxon>
    </lineage>
</organism>
<dbReference type="SUPFAM" id="SSF81383">
    <property type="entry name" value="F-box domain"/>
    <property type="match status" value="1"/>
</dbReference>
<sequence length="379" mass="42899">MSAPNIEELHDDCLYYIFQFLSTEDRIIFAQVCKRFRQFFINQCGSKYREYILEKYSTRIELIQFCTCREMVTSLTIDLDHFNTARCFRNYGCIASENCFGILCQTLAGMIGLEHLVVKQLVFLITPIVKPFDQILAAVRHLPKLKRLEMHAINDCSLDHLSQLRHLENLQILVPKIPPTTLVKSCKSNGNLSSLHLGYACVQKNLRDIVPYCKNLEVLKFGMSANSSEYLPLAMLPKLRELSYFGIRRSGSFEPLLSALAAKSQLTHLSIDGGSLTLKETSQLVRIQSLRHCKCFCSSTECVEMLAKLTNLEELCLSMSCSLDISISLLTIIASCKNLKLLRIAMGKVNTRVLDDAIRLENAKANENTKSPIVLEVDK</sequence>
<dbReference type="InterPro" id="IPR001810">
    <property type="entry name" value="F-box_dom"/>
</dbReference>
<dbReference type="Gene3D" id="3.80.10.10">
    <property type="entry name" value="Ribonuclease Inhibitor"/>
    <property type="match status" value="1"/>
</dbReference>
<dbReference type="CDD" id="cd09917">
    <property type="entry name" value="F-box_SF"/>
    <property type="match status" value="1"/>
</dbReference>
<accession>A0AB39Z047</accession>
<dbReference type="Pfam" id="PF00646">
    <property type="entry name" value="F-box"/>
    <property type="match status" value="1"/>
</dbReference>
<dbReference type="SMART" id="SM00256">
    <property type="entry name" value="FBOX"/>
    <property type="match status" value="1"/>
</dbReference>
<evidence type="ECO:0000259" key="1">
    <source>
        <dbReference type="PROSITE" id="PS50181"/>
    </source>
</evidence>
<keyword evidence="2" id="KW-1185">Reference proteome</keyword>
<protein>
    <recommendedName>
        <fullName evidence="1">F-box domain-containing protein</fullName>
    </recommendedName>
</protein>
<evidence type="ECO:0000313" key="2">
    <source>
        <dbReference type="Proteomes" id="UP001652628"/>
    </source>
</evidence>
<name>A0AB39Z047_DROSZ</name>
<reference evidence="3" key="1">
    <citation type="submission" date="2025-08" db="UniProtKB">
        <authorList>
            <consortium name="RefSeq"/>
        </authorList>
    </citation>
    <scope>IDENTIFICATION</scope>
</reference>
<dbReference type="InterPro" id="IPR036047">
    <property type="entry name" value="F-box-like_dom_sf"/>
</dbReference>
<feature type="domain" description="F-box" evidence="1">
    <location>
        <begin position="3"/>
        <end position="51"/>
    </location>
</feature>
<dbReference type="PROSITE" id="PS50181">
    <property type="entry name" value="FBOX"/>
    <property type="match status" value="1"/>
</dbReference>
<dbReference type="AlphaFoldDB" id="A0AB39Z047"/>
<dbReference type="SUPFAM" id="SSF52047">
    <property type="entry name" value="RNI-like"/>
    <property type="match status" value="1"/>
</dbReference>